<evidence type="ECO:0000256" key="1">
    <source>
        <dbReference type="SAM" id="MobiDB-lite"/>
    </source>
</evidence>
<evidence type="ECO:0000313" key="2">
    <source>
        <dbReference type="EMBL" id="AIF82306.1"/>
    </source>
</evidence>
<proteinExistence type="predicted"/>
<sequence>MPIYATENEIHLIKRMLIQRDMTETDEIRTAYKTLQEKYRTYLPKVKPALIDSLLQRQMADPSDDPIFMVEVFTKPGLDPQRVRRYIIEKTGMSPEIYDHGTHYVTNQKLNLEILKEISDSDDVLEVTGEYTGRIGAYGASHEHREIEDTSGAARGRGEPPS</sequence>
<dbReference type="AlphaFoldDB" id="A0A075MLH3"/>
<dbReference type="Proteomes" id="UP000028194">
    <property type="component" value="Chromosome"/>
</dbReference>
<keyword evidence="3" id="KW-1185">Reference proteome</keyword>
<dbReference type="EMBL" id="CP007174">
    <property type="protein sequence ID" value="AIF82306.1"/>
    <property type="molecule type" value="Genomic_DNA"/>
</dbReference>
<reference evidence="2 3" key="1">
    <citation type="journal article" date="2014" name="PLoS ONE">
        <title>Genome Sequence of Candidatus Nitrososphaera evergladensis from Group I.1b Enriched from Everglades Soil Reveals Novel Genomic Features of the Ammonia-Oxidizing Archaea.</title>
        <authorList>
            <person name="Zhalnina K.V."/>
            <person name="Dias R."/>
            <person name="Leonard M.T."/>
            <person name="Dorr de Quadros P."/>
            <person name="Camargo F.A."/>
            <person name="Drew J.C."/>
            <person name="Farmerie W.G."/>
            <person name="Daroub S.H."/>
            <person name="Triplett E.W."/>
        </authorList>
    </citation>
    <scope>NUCLEOTIDE SEQUENCE [LARGE SCALE GENOMIC DNA]</scope>
    <source>
        <strain evidence="2 3">SR1</strain>
    </source>
</reference>
<dbReference type="STRING" id="1459636.NTE_00224"/>
<feature type="region of interest" description="Disordered" evidence="1">
    <location>
        <begin position="140"/>
        <end position="162"/>
    </location>
</feature>
<dbReference type="KEGG" id="nev:NTE_00224"/>
<evidence type="ECO:0000313" key="3">
    <source>
        <dbReference type="Proteomes" id="UP000028194"/>
    </source>
</evidence>
<dbReference type="HOGENOM" id="CLU_149772_0_0_2"/>
<protein>
    <submittedName>
        <fullName evidence="2">Uncharacterized protein</fullName>
    </submittedName>
</protein>
<name>A0A075MLH3_9ARCH</name>
<gene>
    <name evidence="2" type="ORF">NTE_00224</name>
</gene>
<organism evidence="2 3">
    <name type="scientific">Candidatus Nitrososphaera evergladensis SR1</name>
    <dbReference type="NCBI Taxonomy" id="1459636"/>
    <lineage>
        <taxon>Archaea</taxon>
        <taxon>Nitrososphaerota</taxon>
        <taxon>Nitrososphaeria</taxon>
        <taxon>Nitrososphaerales</taxon>
        <taxon>Nitrososphaeraceae</taxon>
        <taxon>Nitrososphaera</taxon>
    </lineage>
</organism>
<accession>A0A075MLH3</accession>